<keyword evidence="2" id="KW-1185">Reference proteome</keyword>
<organism evidence="1 2">
    <name type="scientific">Camellia lanceoleosa</name>
    <dbReference type="NCBI Taxonomy" id="1840588"/>
    <lineage>
        <taxon>Eukaryota</taxon>
        <taxon>Viridiplantae</taxon>
        <taxon>Streptophyta</taxon>
        <taxon>Embryophyta</taxon>
        <taxon>Tracheophyta</taxon>
        <taxon>Spermatophyta</taxon>
        <taxon>Magnoliopsida</taxon>
        <taxon>eudicotyledons</taxon>
        <taxon>Gunneridae</taxon>
        <taxon>Pentapetalae</taxon>
        <taxon>asterids</taxon>
        <taxon>Ericales</taxon>
        <taxon>Theaceae</taxon>
        <taxon>Camellia</taxon>
    </lineage>
</organism>
<evidence type="ECO:0000313" key="2">
    <source>
        <dbReference type="Proteomes" id="UP001060215"/>
    </source>
</evidence>
<reference evidence="1 2" key="1">
    <citation type="journal article" date="2022" name="Plant J.">
        <title>Chromosome-level genome of Camellia lanceoleosa provides a valuable resource for understanding genome evolution and self-incompatibility.</title>
        <authorList>
            <person name="Gong W."/>
            <person name="Xiao S."/>
            <person name="Wang L."/>
            <person name="Liao Z."/>
            <person name="Chang Y."/>
            <person name="Mo W."/>
            <person name="Hu G."/>
            <person name="Li W."/>
            <person name="Zhao G."/>
            <person name="Zhu H."/>
            <person name="Hu X."/>
            <person name="Ji K."/>
            <person name="Xiang X."/>
            <person name="Song Q."/>
            <person name="Yuan D."/>
            <person name="Jin S."/>
            <person name="Zhang L."/>
        </authorList>
    </citation>
    <scope>NUCLEOTIDE SEQUENCE [LARGE SCALE GENOMIC DNA]</scope>
    <source>
        <strain evidence="1">SQ_2022a</strain>
    </source>
</reference>
<name>A0ACC0GMP7_9ERIC</name>
<protein>
    <submittedName>
        <fullName evidence="1">Indole-3-acetic acid-amido synthetase GH3.11</fullName>
    </submittedName>
</protein>
<proteinExistence type="predicted"/>
<gene>
    <name evidence="1" type="ORF">LOK49_LG08G00045</name>
</gene>
<evidence type="ECO:0000313" key="1">
    <source>
        <dbReference type="EMBL" id="KAI8002345.1"/>
    </source>
</evidence>
<accession>A0ACC0GMP7</accession>
<dbReference type="Proteomes" id="UP001060215">
    <property type="component" value="Chromosome 9"/>
</dbReference>
<comment type="caution">
    <text evidence="1">The sequence shown here is derived from an EMBL/GenBank/DDBJ whole genome shotgun (WGS) entry which is preliminary data.</text>
</comment>
<sequence>MLKEVDDEEVEVAKDKLVDLVDVRLGCYYELVVTTFADVTTTTIDAKVIQECCIAVEKELDYIYRRCRANDKSVRPLEIRVVKPGTFEALVDIFIDQGGSIN</sequence>
<dbReference type="EMBL" id="CM045766">
    <property type="protein sequence ID" value="KAI8002345.1"/>
    <property type="molecule type" value="Genomic_DNA"/>
</dbReference>